<sequence length="223" mass="24318">MTVPNDIERFATAISPRPDEVLTEMDRRATETGFPTVGPAVGGWLQQLVGLVGAERVFEFGSGFGYSAYWFARALPADGEIVLTEIDADELEAAREYLDRGGYADRARFELGDAIETIERYEGSFETVLIDNEKDRYVEAFEAVRSKVPAGGVVVADNAMEGPFAFETIRRLVIDGADAEDLDAPDADAAAGIAAYLEHVRSTDDFETTLLPLGEGLAVSRRR</sequence>
<dbReference type="EMBL" id="JAHLKM010000010">
    <property type="protein sequence ID" value="MCQ4333639.1"/>
    <property type="molecule type" value="Genomic_DNA"/>
</dbReference>
<dbReference type="GO" id="GO:0008171">
    <property type="term" value="F:O-methyltransferase activity"/>
    <property type="evidence" value="ECO:0007669"/>
    <property type="project" value="InterPro"/>
</dbReference>
<keyword evidence="2" id="KW-0808">Transferase</keyword>
<dbReference type="Proteomes" id="UP001139494">
    <property type="component" value="Unassembled WGS sequence"/>
</dbReference>
<proteinExistence type="predicted"/>
<keyword evidence="5" id="KW-1185">Reference proteome</keyword>
<dbReference type="PROSITE" id="PS51682">
    <property type="entry name" value="SAM_OMT_I"/>
    <property type="match status" value="1"/>
</dbReference>
<gene>
    <name evidence="4" type="ORF">KM295_09150</name>
</gene>
<dbReference type="InterPro" id="IPR002935">
    <property type="entry name" value="SAM_O-MeTrfase"/>
</dbReference>
<evidence type="ECO:0000256" key="2">
    <source>
        <dbReference type="ARBA" id="ARBA00022679"/>
    </source>
</evidence>
<evidence type="ECO:0000313" key="5">
    <source>
        <dbReference type="Proteomes" id="UP001139494"/>
    </source>
</evidence>
<keyword evidence="3" id="KW-0949">S-adenosyl-L-methionine</keyword>
<evidence type="ECO:0000313" key="4">
    <source>
        <dbReference type="EMBL" id="MCQ4333639.1"/>
    </source>
</evidence>
<dbReference type="AlphaFoldDB" id="A0A9R1CTZ2"/>
<protein>
    <submittedName>
        <fullName evidence="4">O-methyltransferase</fullName>
    </submittedName>
</protein>
<dbReference type="SUPFAM" id="SSF53335">
    <property type="entry name" value="S-adenosyl-L-methionine-dependent methyltransferases"/>
    <property type="match status" value="1"/>
</dbReference>
<organism evidence="4 5">
    <name type="scientific">Natronomonas aquatica</name>
    <dbReference type="NCBI Taxonomy" id="2841590"/>
    <lineage>
        <taxon>Archaea</taxon>
        <taxon>Methanobacteriati</taxon>
        <taxon>Methanobacteriota</taxon>
        <taxon>Stenosarchaea group</taxon>
        <taxon>Halobacteria</taxon>
        <taxon>Halobacteriales</taxon>
        <taxon>Natronomonadaceae</taxon>
        <taxon>Natronomonas</taxon>
    </lineage>
</organism>
<reference evidence="4" key="1">
    <citation type="journal article" date="2023" name="Front. Microbiol.">
        <title>Genomic-based phylogenetic and metabolic analyses of the genus Natronomonas, and description of Natronomonas aquatica sp. nov.</title>
        <authorList>
            <person name="Garcia-Roldan A."/>
            <person name="Duran-Viseras A."/>
            <person name="de la Haba R.R."/>
            <person name="Corral P."/>
            <person name="Sanchez-Porro C."/>
            <person name="Ventosa A."/>
        </authorList>
    </citation>
    <scope>NUCLEOTIDE SEQUENCE</scope>
    <source>
        <strain evidence="4">F2-12</strain>
    </source>
</reference>
<evidence type="ECO:0000256" key="1">
    <source>
        <dbReference type="ARBA" id="ARBA00022603"/>
    </source>
</evidence>
<dbReference type="Pfam" id="PF01596">
    <property type="entry name" value="Methyltransf_3"/>
    <property type="match status" value="1"/>
</dbReference>
<dbReference type="GO" id="GO:0032259">
    <property type="term" value="P:methylation"/>
    <property type="evidence" value="ECO:0007669"/>
    <property type="project" value="UniProtKB-KW"/>
</dbReference>
<dbReference type="Gene3D" id="3.40.50.150">
    <property type="entry name" value="Vaccinia Virus protein VP39"/>
    <property type="match status" value="1"/>
</dbReference>
<accession>A0A9R1CTZ2</accession>
<dbReference type="PANTHER" id="PTHR43167:SF1">
    <property type="entry name" value="PUTATIVE (AFU_ORTHOLOGUE AFUA_6G01830)-RELATED"/>
    <property type="match status" value="1"/>
</dbReference>
<keyword evidence="1" id="KW-0489">Methyltransferase</keyword>
<dbReference type="RefSeq" id="WP_256029665.1">
    <property type="nucleotide sequence ID" value="NZ_JAHLKM010000010.1"/>
</dbReference>
<dbReference type="PANTHER" id="PTHR43167">
    <property type="entry name" value="PUTATIVE (AFU_ORTHOLOGUE AFUA_6G01830)-RELATED"/>
    <property type="match status" value="1"/>
</dbReference>
<evidence type="ECO:0000256" key="3">
    <source>
        <dbReference type="ARBA" id="ARBA00022691"/>
    </source>
</evidence>
<comment type="caution">
    <text evidence="4">The sequence shown here is derived from an EMBL/GenBank/DDBJ whole genome shotgun (WGS) entry which is preliminary data.</text>
</comment>
<name>A0A9R1CTZ2_9EURY</name>
<dbReference type="InterPro" id="IPR029063">
    <property type="entry name" value="SAM-dependent_MTases_sf"/>
</dbReference>